<proteinExistence type="predicted"/>
<organism evidence="1 2">
    <name type="scientific">Geodermatophilus saharensis</name>
    <dbReference type="NCBI Taxonomy" id="1137994"/>
    <lineage>
        <taxon>Bacteria</taxon>
        <taxon>Bacillati</taxon>
        <taxon>Actinomycetota</taxon>
        <taxon>Actinomycetes</taxon>
        <taxon>Geodermatophilales</taxon>
        <taxon>Geodermatophilaceae</taxon>
        <taxon>Geodermatophilus</taxon>
    </lineage>
</organism>
<name>A0A239HGG1_9ACTN</name>
<sequence>MTLDEDVAAAVERLRRAEGLGLSEAVNRLVRAGLVPRRDARPFRQRTADLDVLIDVTNVGEVLDLLDDAS</sequence>
<keyword evidence="2" id="KW-1185">Reference proteome</keyword>
<evidence type="ECO:0000313" key="2">
    <source>
        <dbReference type="Proteomes" id="UP000198386"/>
    </source>
</evidence>
<dbReference type="Proteomes" id="UP000198386">
    <property type="component" value="Unassembled WGS sequence"/>
</dbReference>
<reference evidence="2" key="1">
    <citation type="submission" date="2017-06" db="EMBL/GenBank/DDBJ databases">
        <authorList>
            <person name="Varghese N."/>
            <person name="Submissions S."/>
        </authorList>
    </citation>
    <scope>NUCLEOTIDE SEQUENCE [LARGE SCALE GENOMIC DNA]</scope>
    <source>
        <strain evidence="2">DSM 45423</strain>
    </source>
</reference>
<accession>A0A239HGG1</accession>
<dbReference type="EMBL" id="FZOH01000008">
    <property type="protein sequence ID" value="SNS80235.1"/>
    <property type="molecule type" value="Genomic_DNA"/>
</dbReference>
<evidence type="ECO:0000313" key="1">
    <source>
        <dbReference type="EMBL" id="SNS80235.1"/>
    </source>
</evidence>
<protein>
    <submittedName>
        <fullName evidence="1">Ribbon-helix-helix protein, copG family</fullName>
    </submittedName>
</protein>
<dbReference type="GO" id="GO:0006355">
    <property type="term" value="P:regulation of DNA-templated transcription"/>
    <property type="evidence" value="ECO:0007669"/>
    <property type="project" value="InterPro"/>
</dbReference>
<dbReference type="AlphaFoldDB" id="A0A239HGG1"/>
<gene>
    <name evidence="1" type="ORF">SAMN04488107_3852</name>
</gene>